<keyword evidence="3" id="KW-1185">Reference proteome</keyword>
<proteinExistence type="predicted"/>
<evidence type="ECO:0000313" key="3">
    <source>
        <dbReference type="Proteomes" id="UP001218638"/>
    </source>
</evidence>
<evidence type="ECO:0000259" key="1">
    <source>
        <dbReference type="Pfam" id="PF14353"/>
    </source>
</evidence>
<dbReference type="InterPro" id="IPR025682">
    <property type="entry name" value="CpXC_dom"/>
</dbReference>
<gene>
    <name evidence="2" type="ORF">PXH66_10595</name>
</gene>
<name>A0AAF0CSI4_9BACT</name>
<dbReference type="Pfam" id="PF14353">
    <property type="entry name" value="CpXC"/>
    <property type="match status" value="1"/>
</dbReference>
<feature type="domain" description="CpXC" evidence="1">
    <location>
        <begin position="9"/>
        <end position="126"/>
    </location>
</feature>
<dbReference type="RefSeq" id="WP_330928127.1">
    <property type="nucleotide sequence ID" value="NZ_CP119075.1"/>
</dbReference>
<dbReference type="KEGG" id="slom:PXH66_10595"/>
<sequence>MSQAKEVTVSCPQCAHAQAFTTWSSINVASHPEKLAELKSGALHRFVCAACGKQTEINYPVLYHHPARRCMVWLQGADDSNDAHGLPTGEVLQGYRLRVVRSRNHLVEKTHLIDLDLDDRIMELYKLIIRANDNRLSTGDLLFAGLGTGQQGVAELQFAIVNESGTQFIGTPQETYAEFASQFIPVVDAEPLEPGQWHRVDEAYASGVIRRNGLGN</sequence>
<dbReference type="EMBL" id="CP119075">
    <property type="protein sequence ID" value="WED67298.1"/>
    <property type="molecule type" value="Genomic_DNA"/>
</dbReference>
<dbReference type="AlphaFoldDB" id="A0AAF0CSI4"/>
<accession>A0AAF0CSI4</accession>
<protein>
    <submittedName>
        <fullName evidence="2">CpXC domain-containing protein</fullName>
    </submittedName>
</protein>
<organism evidence="2 3">
    <name type="scientific">Synoicihabitans lomoniglobus</name>
    <dbReference type="NCBI Taxonomy" id="2909285"/>
    <lineage>
        <taxon>Bacteria</taxon>
        <taxon>Pseudomonadati</taxon>
        <taxon>Verrucomicrobiota</taxon>
        <taxon>Opitutia</taxon>
        <taxon>Opitutales</taxon>
        <taxon>Opitutaceae</taxon>
        <taxon>Synoicihabitans</taxon>
    </lineage>
</organism>
<evidence type="ECO:0000313" key="2">
    <source>
        <dbReference type="EMBL" id="WED67298.1"/>
    </source>
</evidence>
<reference evidence="2" key="1">
    <citation type="submission" date="2023-03" db="EMBL/GenBank/DDBJ databases">
        <title>Lomoglobus Profundus gen. nov., sp. nov., a novel member of the phylum Verrucomicrobia, isolated from deep-marine sediment of South China Sea.</title>
        <authorList>
            <person name="Ahmad T."/>
            <person name="Ishaq S.E."/>
            <person name="Wang F."/>
        </authorList>
    </citation>
    <scope>NUCLEOTIDE SEQUENCE</scope>
    <source>
        <strain evidence="2">LMO-M01</strain>
    </source>
</reference>
<dbReference type="Proteomes" id="UP001218638">
    <property type="component" value="Chromosome"/>
</dbReference>